<reference evidence="2 3" key="4">
    <citation type="journal article" date="2011" name="BMC Genomics">
        <title>RNA-Seq improves annotation of protein-coding genes in the cucumber genome.</title>
        <authorList>
            <person name="Li Z."/>
            <person name="Zhang Z."/>
            <person name="Yan P."/>
            <person name="Huang S."/>
            <person name="Fei Z."/>
            <person name="Lin K."/>
        </authorList>
    </citation>
    <scope>NUCLEOTIDE SEQUENCE [LARGE SCALE GENOMIC DNA]</scope>
    <source>
        <strain evidence="3">cv. 9930</strain>
    </source>
</reference>
<dbReference type="AlphaFoldDB" id="A0A0A0KTS0"/>
<reference evidence="2 3" key="1">
    <citation type="journal article" date="2009" name="Nat. Genet.">
        <title>The genome of the cucumber, Cucumis sativus L.</title>
        <authorList>
            <person name="Huang S."/>
            <person name="Li R."/>
            <person name="Zhang Z."/>
            <person name="Li L."/>
            <person name="Gu X."/>
            <person name="Fan W."/>
            <person name="Lucas W.J."/>
            <person name="Wang X."/>
            <person name="Xie B."/>
            <person name="Ni P."/>
            <person name="Ren Y."/>
            <person name="Zhu H."/>
            <person name="Li J."/>
            <person name="Lin K."/>
            <person name="Jin W."/>
            <person name="Fei Z."/>
            <person name="Li G."/>
            <person name="Staub J."/>
            <person name="Kilian A."/>
            <person name="van der Vossen E.A."/>
            <person name="Wu Y."/>
            <person name="Guo J."/>
            <person name="He J."/>
            <person name="Jia Z."/>
            <person name="Ren Y."/>
            <person name="Tian G."/>
            <person name="Lu Y."/>
            <person name="Ruan J."/>
            <person name="Qian W."/>
            <person name="Wang M."/>
            <person name="Huang Q."/>
            <person name="Li B."/>
            <person name="Xuan Z."/>
            <person name="Cao J."/>
            <person name="Asan"/>
            <person name="Wu Z."/>
            <person name="Zhang J."/>
            <person name="Cai Q."/>
            <person name="Bai Y."/>
            <person name="Zhao B."/>
            <person name="Han Y."/>
            <person name="Li Y."/>
            <person name="Li X."/>
            <person name="Wang S."/>
            <person name="Shi Q."/>
            <person name="Liu S."/>
            <person name="Cho W.K."/>
            <person name="Kim J.Y."/>
            <person name="Xu Y."/>
            <person name="Heller-Uszynska K."/>
            <person name="Miao H."/>
            <person name="Cheng Z."/>
            <person name="Zhang S."/>
            <person name="Wu J."/>
            <person name="Yang Y."/>
            <person name="Kang H."/>
            <person name="Li M."/>
            <person name="Liang H."/>
            <person name="Ren X."/>
            <person name="Shi Z."/>
            <person name="Wen M."/>
            <person name="Jian M."/>
            <person name="Yang H."/>
            <person name="Zhang G."/>
            <person name="Yang Z."/>
            <person name="Chen R."/>
            <person name="Liu S."/>
            <person name="Li J."/>
            <person name="Ma L."/>
            <person name="Liu H."/>
            <person name="Zhou Y."/>
            <person name="Zhao J."/>
            <person name="Fang X."/>
            <person name="Li G."/>
            <person name="Fang L."/>
            <person name="Li Y."/>
            <person name="Liu D."/>
            <person name="Zheng H."/>
            <person name="Zhang Y."/>
            <person name="Qin N."/>
            <person name="Li Z."/>
            <person name="Yang G."/>
            <person name="Yang S."/>
            <person name="Bolund L."/>
            <person name="Kristiansen K."/>
            <person name="Zheng H."/>
            <person name="Li S."/>
            <person name="Zhang X."/>
            <person name="Yang H."/>
            <person name="Wang J."/>
            <person name="Sun R."/>
            <person name="Zhang B."/>
            <person name="Jiang S."/>
            <person name="Wang J."/>
            <person name="Du Y."/>
            <person name="Li S."/>
        </authorList>
    </citation>
    <scope>NUCLEOTIDE SEQUENCE [LARGE SCALE GENOMIC DNA]</scope>
    <source>
        <strain evidence="3">cv. 9930</strain>
    </source>
</reference>
<name>A0A0A0KTS0_CUCSA</name>
<organism evidence="2 3">
    <name type="scientific">Cucumis sativus</name>
    <name type="common">Cucumber</name>
    <dbReference type="NCBI Taxonomy" id="3659"/>
    <lineage>
        <taxon>Eukaryota</taxon>
        <taxon>Viridiplantae</taxon>
        <taxon>Streptophyta</taxon>
        <taxon>Embryophyta</taxon>
        <taxon>Tracheophyta</taxon>
        <taxon>Spermatophyta</taxon>
        <taxon>Magnoliopsida</taxon>
        <taxon>eudicotyledons</taxon>
        <taxon>Gunneridae</taxon>
        <taxon>Pentapetalae</taxon>
        <taxon>rosids</taxon>
        <taxon>fabids</taxon>
        <taxon>Cucurbitales</taxon>
        <taxon>Cucurbitaceae</taxon>
        <taxon>Benincaseae</taxon>
        <taxon>Cucumis</taxon>
    </lineage>
</organism>
<reference evidence="2 3" key="3">
    <citation type="journal article" date="2010" name="BMC Genomics">
        <title>Transcriptome sequencing and comparative analysis of cucumber flowers with different sex types.</title>
        <authorList>
            <person name="Guo S."/>
            <person name="Zheng Y."/>
            <person name="Joung J.G."/>
            <person name="Liu S."/>
            <person name="Zhang Z."/>
            <person name="Crasta O.R."/>
            <person name="Sobral B.W."/>
            <person name="Xu Y."/>
            <person name="Huang S."/>
            <person name="Fei Z."/>
        </authorList>
    </citation>
    <scope>NUCLEOTIDE SEQUENCE [LARGE SCALE GENOMIC DNA]</scope>
    <source>
        <strain evidence="3">cv. 9930</strain>
    </source>
</reference>
<evidence type="ECO:0000313" key="2">
    <source>
        <dbReference type="EMBL" id="KGN51111.1"/>
    </source>
</evidence>
<accession>A0A0A0KTS0</accession>
<protein>
    <submittedName>
        <fullName evidence="2">Uncharacterized protein</fullName>
    </submittedName>
</protein>
<feature type="region of interest" description="Disordered" evidence="1">
    <location>
        <begin position="35"/>
        <end position="60"/>
    </location>
</feature>
<proteinExistence type="predicted"/>
<dbReference type="Proteomes" id="UP000029981">
    <property type="component" value="Chromosome 5"/>
</dbReference>
<keyword evidence="3" id="KW-1185">Reference proteome</keyword>
<dbReference type="Gramene" id="KGN51111">
    <property type="protein sequence ID" value="KGN51111"/>
    <property type="gene ID" value="Csa_5G453680"/>
</dbReference>
<evidence type="ECO:0000313" key="3">
    <source>
        <dbReference type="Proteomes" id="UP000029981"/>
    </source>
</evidence>
<evidence type="ECO:0000256" key="1">
    <source>
        <dbReference type="SAM" id="MobiDB-lite"/>
    </source>
</evidence>
<reference evidence="2 3" key="2">
    <citation type="journal article" date="2009" name="PLoS ONE">
        <title>An integrated genetic and cytogenetic map of the cucumber genome.</title>
        <authorList>
            <person name="Ren Y."/>
            <person name="Zhang Z."/>
            <person name="Liu J."/>
            <person name="Staub J.E."/>
            <person name="Han Y."/>
            <person name="Cheng Z."/>
            <person name="Li X."/>
            <person name="Lu J."/>
            <person name="Miao H."/>
            <person name="Kang H."/>
            <person name="Xie B."/>
            <person name="Gu X."/>
            <person name="Wang X."/>
            <person name="Du Y."/>
            <person name="Jin W."/>
            <person name="Huang S."/>
        </authorList>
    </citation>
    <scope>NUCLEOTIDE SEQUENCE [LARGE SCALE GENOMIC DNA]</scope>
    <source>
        <strain evidence="3">cv. 9930</strain>
    </source>
</reference>
<feature type="region of interest" description="Disordered" evidence="1">
    <location>
        <begin position="89"/>
        <end position="113"/>
    </location>
</feature>
<gene>
    <name evidence="2" type="ORF">Csa_5G453680</name>
</gene>
<sequence length="113" mass="12404">MHPTKIKPSSLTSALKLTSLSPVGLQWIHIFTARPPHQDTREGLSPLFSKKGGTSNAATEPPLNSCFLCPSITRKSQVETKNLDFEAMTRVESTPSPLKLSHKSPQPDLCKRP</sequence>
<dbReference type="EMBL" id="CM002926">
    <property type="protein sequence ID" value="KGN51111.1"/>
    <property type="molecule type" value="Genomic_DNA"/>
</dbReference>